<accession>A0A2P6P042</accession>
<gene>
    <name evidence="1" type="ORF">PROFUN_00836</name>
</gene>
<sequence>MNSLWRGKLNGQSTGTNLNVRPRVLVDLRSVGVVTNLRNRLAIMSDRSFGLVILSLLLVNSATMVYRRKEQEKHSELLAGRINKNVEEQISQIVLQNQRDIKDKIDRAVRELQVDASTKRSIEAKLDGVFVQSGEEWKEQKSSKKEG</sequence>
<dbReference type="InParanoid" id="A0A2P6P042"/>
<dbReference type="AlphaFoldDB" id="A0A2P6P042"/>
<protein>
    <submittedName>
        <fullName evidence="1">Uncharacterized protein</fullName>
    </submittedName>
</protein>
<proteinExistence type="predicted"/>
<name>A0A2P6P042_9EUKA</name>
<reference evidence="1 2" key="1">
    <citation type="journal article" date="2018" name="Genome Biol. Evol.">
        <title>Multiple Roots of Fruiting Body Formation in Amoebozoa.</title>
        <authorList>
            <person name="Hillmann F."/>
            <person name="Forbes G."/>
            <person name="Novohradska S."/>
            <person name="Ferling I."/>
            <person name="Riege K."/>
            <person name="Groth M."/>
            <person name="Westermann M."/>
            <person name="Marz M."/>
            <person name="Spaller T."/>
            <person name="Winckler T."/>
            <person name="Schaap P."/>
            <person name="Glockner G."/>
        </authorList>
    </citation>
    <scope>NUCLEOTIDE SEQUENCE [LARGE SCALE GENOMIC DNA]</scope>
    <source>
        <strain evidence="1 2">Jena</strain>
    </source>
</reference>
<evidence type="ECO:0000313" key="2">
    <source>
        <dbReference type="Proteomes" id="UP000241769"/>
    </source>
</evidence>
<dbReference type="Proteomes" id="UP000241769">
    <property type="component" value="Unassembled WGS sequence"/>
</dbReference>
<keyword evidence="2" id="KW-1185">Reference proteome</keyword>
<dbReference type="EMBL" id="MDYQ01000002">
    <property type="protein sequence ID" value="PRP89572.1"/>
    <property type="molecule type" value="Genomic_DNA"/>
</dbReference>
<comment type="caution">
    <text evidence="1">The sequence shown here is derived from an EMBL/GenBank/DDBJ whole genome shotgun (WGS) entry which is preliminary data.</text>
</comment>
<organism evidence="1 2">
    <name type="scientific">Planoprotostelium fungivorum</name>
    <dbReference type="NCBI Taxonomy" id="1890364"/>
    <lineage>
        <taxon>Eukaryota</taxon>
        <taxon>Amoebozoa</taxon>
        <taxon>Evosea</taxon>
        <taxon>Variosea</taxon>
        <taxon>Cavosteliida</taxon>
        <taxon>Cavosteliaceae</taxon>
        <taxon>Planoprotostelium</taxon>
    </lineage>
</organism>
<evidence type="ECO:0000313" key="1">
    <source>
        <dbReference type="EMBL" id="PRP89572.1"/>
    </source>
</evidence>